<dbReference type="OrthoDB" id="5420368at2759"/>
<feature type="compositionally biased region" description="Basic residues" evidence="1">
    <location>
        <begin position="80"/>
        <end position="97"/>
    </location>
</feature>
<evidence type="ECO:0000313" key="2">
    <source>
        <dbReference type="EMBL" id="KAF9740359.1"/>
    </source>
</evidence>
<feature type="region of interest" description="Disordered" evidence="1">
    <location>
        <begin position="71"/>
        <end position="152"/>
    </location>
</feature>
<feature type="region of interest" description="Disordered" evidence="1">
    <location>
        <begin position="257"/>
        <end position="316"/>
    </location>
</feature>
<gene>
    <name evidence="2" type="ORF">PMIN01_02994</name>
</gene>
<evidence type="ECO:0000313" key="3">
    <source>
        <dbReference type="Proteomes" id="UP000756921"/>
    </source>
</evidence>
<name>A0A9P6GUC0_9PLEO</name>
<reference evidence="2" key="1">
    <citation type="journal article" date="2020" name="Mol. Plant Microbe Interact.">
        <title>Genome Sequence of the Biocontrol Agent Coniothyrium minitans strain Conio (IMI 134523).</title>
        <authorList>
            <person name="Patel D."/>
            <person name="Shittu T.A."/>
            <person name="Baroncelli R."/>
            <person name="Muthumeenakshi S."/>
            <person name="Osborne T.H."/>
            <person name="Janganan T.K."/>
            <person name="Sreenivasaprasad S."/>
        </authorList>
    </citation>
    <scope>NUCLEOTIDE SEQUENCE</scope>
    <source>
        <strain evidence="2">Conio</strain>
    </source>
</reference>
<evidence type="ECO:0000256" key="1">
    <source>
        <dbReference type="SAM" id="MobiDB-lite"/>
    </source>
</evidence>
<dbReference type="Proteomes" id="UP000756921">
    <property type="component" value="Unassembled WGS sequence"/>
</dbReference>
<organism evidence="2 3">
    <name type="scientific">Paraphaeosphaeria minitans</name>
    <dbReference type="NCBI Taxonomy" id="565426"/>
    <lineage>
        <taxon>Eukaryota</taxon>
        <taxon>Fungi</taxon>
        <taxon>Dikarya</taxon>
        <taxon>Ascomycota</taxon>
        <taxon>Pezizomycotina</taxon>
        <taxon>Dothideomycetes</taxon>
        <taxon>Pleosporomycetidae</taxon>
        <taxon>Pleosporales</taxon>
        <taxon>Massarineae</taxon>
        <taxon>Didymosphaeriaceae</taxon>
        <taxon>Paraphaeosphaeria</taxon>
    </lineage>
</organism>
<accession>A0A9P6GUC0</accession>
<dbReference type="AlphaFoldDB" id="A0A9P6GUC0"/>
<comment type="caution">
    <text evidence="2">The sequence shown here is derived from an EMBL/GenBank/DDBJ whole genome shotgun (WGS) entry which is preliminary data.</text>
</comment>
<protein>
    <submittedName>
        <fullName evidence="2">Uncharacterized protein</fullName>
    </submittedName>
</protein>
<proteinExistence type="predicted"/>
<dbReference type="EMBL" id="WJXW01000002">
    <property type="protein sequence ID" value="KAF9740359.1"/>
    <property type="molecule type" value="Genomic_DNA"/>
</dbReference>
<feature type="compositionally biased region" description="Basic and acidic residues" evidence="1">
    <location>
        <begin position="286"/>
        <end position="300"/>
    </location>
</feature>
<keyword evidence="3" id="KW-1185">Reference proteome</keyword>
<sequence>MPMSWTPENDRLLLLKLIETHGISVDSSKIVAAWPDGGTKPTARAITERFVKLRQYDNPRYNVAMQAGIKVSITPGGGSGRRKAPVAKYTTPRKRKNKDSSDESDADDYATETESPTKKQSVQRSSGGGRGRGRGRGRGGRMDTQNARSPVVQIKSEYSLSELPPDPLGAVDTFARDAAEAAELRQTSQQNPFASFTSGEMNGDFQGFNVSNAYRGLDGLGMANDYALEDPFTAPTHLNHGLHNDMPAFASHVQAADDGATPVSRNRPVRTASAQASEGVAAVLRRQKDLDQADGEKSSGDDTQASEYYDLDNDYV</sequence>
<feature type="compositionally biased region" description="Acidic residues" evidence="1">
    <location>
        <begin position="102"/>
        <end position="111"/>
    </location>
</feature>